<keyword evidence="1" id="KW-1133">Transmembrane helix</keyword>
<dbReference type="EMBL" id="VIWO01000007">
    <property type="protein sequence ID" value="TWF37291.1"/>
    <property type="molecule type" value="Genomic_DNA"/>
</dbReference>
<keyword evidence="1" id="KW-0812">Transmembrane</keyword>
<proteinExistence type="predicted"/>
<dbReference type="Proteomes" id="UP000320811">
    <property type="component" value="Unassembled WGS sequence"/>
</dbReference>
<dbReference type="AlphaFoldDB" id="A0A561PGN8"/>
<evidence type="ECO:0000313" key="2">
    <source>
        <dbReference type="EMBL" id="TWF37291.1"/>
    </source>
</evidence>
<gene>
    <name evidence="2" type="ORF">FHW36_107217</name>
</gene>
<name>A0A561PGN8_9BACT</name>
<reference evidence="2 3" key="1">
    <citation type="submission" date="2019-06" db="EMBL/GenBank/DDBJ databases">
        <title>Sorghum-associated microbial communities from plants grown in Nebraska, USA.</title>
        <authorList>
            <person name="Schachtman D."/>
        </authorList>
    </citation>
    <scope>NUCLEOTIDE SEQUENCE [LARGE SCALE GENOMIC DNA]</scope>
    <source>
        <strain evidence="2 3">1209</strain>
    </source>
</reference>
<keyword evidence="1" id="KW-0472">Membrane</keyword>
<evidence type="ECO:0000256" key="1">
    <source>
        <dbReference type="SAM" id="Phobius"/>
    </source>
</evidence>
<comment type="caution">
    <text evidence="2">The sequence shown here is derived from an EMBL/GenBank/DDBJ whole genome shotgun (WGS) entry which is preliminary data.</text>
</comment>
<protein>
    <submittedName>
        <fullName evidence="2">Uncharacterized protein</fullName>
    </submittedName>
</protein>
<sequence length="54" mass="6079">MAHVEIHHKRKSNTTWVWMIIILLTLMVILFALMRSTDKVAPSPIPPANTAVNA</sequence>
<accession>A0A561PGN8</accession>
<keyword evidence="3" id="KW-1185">Reference proteome</keyword>
<evidence type="ECO:0000313" key="3">
    <source>
        <dbReference type="Proteomes" id="UP000320811"/>
    </source>
</evidence>
<dbReference type="RefSeq" id="WP_168741659.1">
    <property type="nucleotide sequence ID" value="NZ_VIWO01000007.1"/>
</dbReference>
<feature type="transmembrane region" description="Helical" evidence="1">
    <location>
        <begin position="16"/>
        <end position="34"/>
    </location>
</feature>
<organism evidence="2 3">
    <name type="scientific">Chitinophaga polysaccharea</name>
    <dbReference type="NCBI Taxonomy" id="1293035"/>
    <lineage>
        <taxon>Bacteria</taxon>
        <taxon>Pseudomonadati</taxon>
        <taxon>Bacteroidota</taxon>
        <taxon>Chitinophagia</taxon>
        <taxon>Chitinophagales</taxon>
        <taxon>Chitinophagaceae</taxon>
        <taxon>Chitinophaga</taxon>
    </lineage>
</organism>